<organism evidence="2 3">
    <name type="scientific">Nyssa sinensis</name>
    <dbReference type="NCBI Taxonomy" id="561372"/>
    <lineage>
        <taxon>Eukaryota</taxon>
        <taxon>Viridiplantae</taxon>
        <taxon>Streptophyta</taxon>
        <taxon>Embryophyta</taxon>
        <taxon>Tracheophyta</taxon>
        <taxon>Spermatophyta</taxon>
        <taxon>Magnoliopsida</taxon>
        <taxon>eudicotyledons</taxon>
        <taxon>Gunneridae</taxon>
        <taxon>Pentapetalae</taxon>
        <taxon>asterids</taxon>
        <taxon>Cornales</taxon>
        <taxon>Nyssaceae</taxon>
        <taxon>Nyssa</taxon>
    </lineage>
</organism>
<evidence type="ECO:0000313" key="3">
    <source>
        <dbReference type="Proteomes" id="UP000325577"/>
    </source>
</evidence>
<dbReference type="Proteomes" id="UP000325577">
    <property type="component" value="Linkage Group LG1"/>
</dbReference>
<feature type="compositionally biased region" description="Basic and acidic residues" evidence="1">
    <location>
        <begin position="49"/>
        <end position="59"/>
    </location>
</feature>
<proteinExistence type="predicted"/>
<name>A0A5J5BVA0_9ASTE</name>
<protein>
    <submittedName>
        <fullName evidence="2">Uncharacterized protein</fullName>
    </submittedName>
</protein>
<evidence type="ECO:0000313" key="2">
    <source>
        <dbReference type="EMBL" id="KAA8546919.1"/>
    </source>
</evidence>
<gene>
    <name evidence="2" type="ORF">F0562_003348</name>
</gene>
<dbReference type="OrthoDB" id="1422706at2759"/>
<feature type="region of interest" description="Disordered" evidence="1">
    <location>
        <begin position="1"/>
        <end position="69"/>
    </location>
</feature>
<feature type="compositionally biased region" description="Low complexity" evidence="1">
    <location>
        <begin position="1"/>
        <end position="11"/>
    </location>
</feature>
<reference evidence="2 3" key="1">
    <citation type="submission" date="2019-09" db="EMBL/GenBank/DDBJ databases">
        <title>A chromosome-level genome assembly of the Chinese tupelo Nyssa sinensis.</title>
        <authorList>
            <person name="Yang X."/>
            <person name="Kang M."/>
            <person name="Yang Y."/>
            <person name="Xiong H."/>
            <person name="Wang M."/>
            <person name="Zhang Z."/>
            <person name="Wang Z."/>
            <person name="Wu H."/>
            <person name="Ma T."/>
            <person name="Liu J."/>
            <person name="Xi Z."/>
        </authorList>
    </citation>
    <scope>NUCLEOTIDE SEQUENCE [LARGE SCALE GENOMIC DNA]</scope>
    <source>
        <strain evidence="2">J267</strain>
        <tissue evidence="2">Leaf</tissue>
    </source>
</reference>
<keyword evidence="3" id="KW-1185">Reference proteome</keyword>
<dbReference type="EMBL" id="CM018032">
    <property type="protein sequence ID" value="KAA8546919.1"/>
    <property type="molecule type" value="Genomic_DNA"/>
</dbReference>
<dbReference type="AlphaFoldDB" id="A0A5J5BVA0"/>
<accession>A0A5J5BVA0</accession>
<feature type="region of interest" description="Disordered" evidence="1">
    <location>
        <begin position="108"/>
        <end position="130"/>
    </location>
</feature>
<sequence length="146" mass="15656">MDIFSSSSSSGKNEKGKAKSSSSSGRNDIGTHQATKKSPSCLGKNQKGRAQDMTKKRESPPVVSTGKGLCHNLKIERPCSDLEMAAMTPKELKGKGNFCYDPKSYSQNFDDGNLDDDSENPSVWFSSRAGGQSGNTVVIAKGAFRQ</sequence>
<evidence type="ECO:0000256" key="1">
    <source>
        <dbReference type="SAM" id="MobiDB-lite"/>
    </source>
</evidence>